<feature type="non-terminal residue" evidence="1">
    <location>
        <position position="111"/>
    </location>
</feature>
<reference evidence="1 2" key="1">
    <citation type="submission" date="2014-11" db="EMBL/GenBank/DDBJ databases">
        <title>Genetic blueprint of the zoonotic pathogen Toxocara canis.</title>
        <authorList>
            <person name="Zhu X.-Q."/>
            <person name="Korhonen P.K."/>
            <person name="Cai H."/>
            <person name="Young N.D."/>
            <person name="Nejsum P."/>
            <person name="von Samson-Himmelstjerna G."/>
            <person name="Boag P.R."/>
            <person name="Tan P."/>
            <person name="Li Q."/>
            <person name="Min J."/>
            <person name="Yang Y."/>
            <person name="Wang X."/>
            <person name="Fang X."/>
            <person name="Hall R.S."/>
            <person name="Hofmann A."/>
            <person name="Sternberg P.W."/>
            <person name="Jex A.R."/>
            <person name="Gasser R.B."/>
        </authorList>
    </citation>
    <scope>NUCLEOTIDE SEQUENCE [LARGE SCALE GENOMIC DNA]</scope>
    <source>
        <strain evidence="1">PN_DK_2014</strain>
    </source>
</reference>
<name>A0A0B2VUH8_TOXCA</name>
<sequence length="111" mass="12259">SVLLSDPFRGQLSPLWHPRGATCSVSWQQHKLFQAAARNFVSRQPSRSINPAKTLSKELPFPSLPPLRRIATQSFVSGPLSFSMDPCPAGTCRPLNAEHWGHLSSPSPFPR</sequence>
<comment type="caution">
    <text evidence="1">The sequence shown here is derived from an EMBL/GenBank/DDBJ whole genome shotgun (WGS) entry which is preliminary data.</text>
</comment>
<protein>
    <submittedName>
        <fullName evidence="1">Uncharacterized protein</fullName>
    </submittedName>
</protein>
<accession>A0A0B2VUH8</accession>
<proteinExistence type="predicted"/>
<organism evidence="1 2">
    <name type="scientific">Toxocara canis</name>
    <name type="common">Canine roundworm</name>
    <dbReference type="NCBI Taxonomy" id="6265"/>
    <lineage>
        <taxon>Eukaryota</taxon>
        <taxon>Metazoa</taxon>
        <taxon>Ecdysozoa</taxon>
        <taxon>Nematoda</taxon>
        <taxon>Chromadorea</taxon>
        <taxon>Rhabditida</taxon>
        <taxon>Spirurina</taxon>
        <taxon>Ascaridomorpha</taxon>
        <taxon>Ascaridoidea</taxon>
        <taxon>Toxocaridae</taxon>
        <taxon>Toxocara</taxon>
    </lineage>
</organism>
<gene>
    <name evidence="1" type="ORF">Tcan_00610</name>
</gene>
<feature type="non-terminal residue" evidence="1">
    <location>
        <position position="1"/>
    </location>
</feature>
<dbReference type="AlphaFoldDB" id="A0A0B2VUH8"/>
<dbReference type="EMBL" id="JPKZ01000872">
    <property type="protein sequence ID" value="KHN85064.1"/>
    <property type="molecule type" value="Genomic_DNA"/>
</dbReference>
<keyword evidence="2" id="KW-1185">Reference proteome</keyword>
<evidence type="ECO:0000313" key="1">
    <source>
        <dbReference type="EMBL" id="KHN85064.1"/>
    </source>
</evidence>
<evidence type="ECO:0000313" key="2">
    <source>
        <dbReference type="Proteomes" id="UP000031036"/>
    </source>
</evidence>
<dbReference type="Proteomes" id="UP000031036">
    <property type="component" value="Unassembled WGS sequence"/>
</dbReference>